<keyword evidence="3" id="KW-1185">Reference proteome</keyword>
<dbReference type="VEuPathDB" id="MicrosporidiaDB:ECANGB1_2700"/>
<dbReference type="EMBL" id="LWDP01000012">
    <property type="protein sequence ID" value="ORD94683.1"/>
    <property type="molecule type" value="Genomic_DNA"/>
</dbReference>
<protein>
    <submittedName>
        <fullName evidence="2">Uncharacterized protein</fullName>
    </submittedName>
</protein>
<organism evidence="2 3">
    <name type="scientific">Enterospora canceri</name>
    <dbReference type="NCBI Taxonomy" id="1081671"/>
    <lineage>
        <taxon>Eukaryota</taxon>
        <taxon>Fungi</taxon>
        <taxon>Fungi incertae sedis</taxon>
        <taxon>Microsporidia</taxon>
        <taxon>Enterocytozoonidae</taxon>
        <taxon>Enterospora</taxon>
    </lineage>
</organism>
<proteinExistence type="predicted"/>
<dbReference type="Proteomes" id="UP000192639">
    <property type="component" value="Unassembled WGS sequence"/>
</dbReference>
<gene>
    <name evidence="2" type="ORF">ECANGB1_2700</name>
</gene>
<comment type="caution">
    <text evidence="2">The sequence shown here is derived from an EMBL/GenBank/DDBJ whole genome shotgun (WGS) entry which is preliminary data.</text>
</comment>
<dbReference type="AlphaFoldDB" id="A0A1Y1S875"/>
<feature type="signal peptide" evidence="1">
    <location>
        <begin position="1"/>
        <end position="21"/>
    </location>
</feature>
<evidence type="ECO:0000256" key="1">
    <source>
        <dbReference type="SAM" id="SignalP"/>
    </source>
</evidence>
<sequence>MLHDTLFALLFAVSFYLNSDGLVVEQIETNFQK</sequence>
<accession>A0A1Y1S875</accession>
<feature type="chain" id="PRO_5011988031" evidence="1">
    <location>
        <begin position="22"/>
        <end position="33"/>
    </location>
</feature>
<reference evidence="2 3" key="1">
    <citation type="journal article" date="2017" name="Environ. Microbiol.">
        <title>Decay of the glycolytic pathway and adaptation to intranuclear parasitism within Enterocytozoonidae microsporidia.</title>
        <authorList>
            <person name="Wiredu Boakye D."/>
            <person name="Jaroenlak P."/>
            <person name="Prachumwat A."/>
            <person name="Williams T.A."/>
            <person name="Bateman K.S."/>
            <person name="Itsathitphaisarn O."/>
            <person name="Sritunyalucksana K."/>
            <person name="Paszkiewicz K.H."/>
            <person name="Moore K.A."/>
            <person name="Stentiford G.D."/>
            <person name="Williams B.A."/>
        </authorList>
    </citation>
    <scope>NUCLEOTIDE SEQUENCE [LARGE SCALE GENOMIC DNA]</scope>
    <source>
        <strain evidence="2 3">GB1</strain>
    </source>
</reference>
<name>A0A1Y1S875_9MICR</name>
<evidence type="ECO:0000313" key="2">
    <source>
        <dbReference type="EMBL" id="ORD94683.1"/>
    </source>
</evidence>
<evidence type="ECO:0000313" key="3">
    <source>
        <dbReference type="Proteomes" id="UP000192639"/>
    </source>
</evidence>
<keyword evidence="1" id="KW-0732">Signal</keyword>